<dbReference type="Gene3D" id="1.25.40.760">
    <property type="match status" value="1"/>
</dbReference>
<dbReference type="GO" id="GO:0030538">
    <property type="term" value="P:embryonic genitalia morphogenesis"/>
    <property type="evidence" value="ECO:0007669"/>
    <property type="project" value="EnsemblMetazoa"/>
</dbReference>
<dbReference type="OrthoDB" id="5858760at2759"/>
<dbReference type="GO" id="GO:0051721">
    <property type="term" value="F:protein phosphatase 2A binding"/>
    <property type="evidence" value="ECO:0007669"/>
    <property type="project" value="EnsemblMetazoa"/>
</dbReference>
<dbReference type="InterPro" id="IPR054534">
    <property type="entry name" value="EST1-like_DNA_bind"/>
</dbReference>
<dbReference type="InParanoid" id="E3LY54"/>
<dbReference type="GO" id="GO:0005737">
    <property type="term" value="C:cytoplasm"/>
    <property type="evidence" value="ECO:0007669"/>
    <property type="project" value="EnsemblMetazoa"/>
</dbReference>
<dbReference type="Gene3D" id="3.40.50.1010">
    <property type="entry name" value="5'-nuclease"/>
    <property type="match status" value="1"/>
</dbReference>
<keyword evidence="3" id="KW-1185">Reference proteome</keyword>
<dbReference type="Pfam" id="PF22695">
    <property type="entry name" value="EST1-like_DNA_bind"/>
    <property type="match status" value="1"/>
</dbReference>
<dbReference type="eggNOG" id="ENOG502TGPG">
    <property type="taxonomic scope" value="Eukaryota"/>
</dbReference>
<dbReference type="STRING" id="31234.E3LY54"/>
<dbReference type="AlphaFoldDB" id="E3LY54"/>
<dbReference type="GO" id="GO:0005634">
    <property type="term" value="C:nucleus"/>
    <property type="evidence" value="ECO:0007669"/>
    <property type="project" value="EnsemblMetazoa"/>
</dbReference>
<evidence type="ECO:0000313" key="3">
    <source>
        <dbReference type="Proteomes" id="UP000008281"/>
    </source>
</evidence>
<dbReference type="Gene3D" id="1.25.40.10">
    <property type="entry name" value="Tetratricopeptide repeat domain"/>
    <property type="match status" value="1"/>
</dbReference>
<dbReference type="InterPro" id="IPR011990">
    <property type="entry name" value="TPR-like_helical_dom_sf"/>
</dbReference>
<dbReference type="HOGENOM" id="CLU_482530_0_0_1"/>
<dbReference type="OMA" id="NKLWIVG"/>
<dbReference type="GO" id="GO:0017151">
    <property type="term" value="F:DEAD/H-box RNA helicase binding"/>
    <property type="evidence" value="ECO:0007669"/>
    <property type="project" value="EnsemblMetazoa"/>
</dbReference>
<dbReference type="GO" id="GO:0035194">
    <property type="term" value="P:regulatory ncRNA-mediated post-transcriptional gene silencing"/>
    <property type="evidence" value="ECO:0007669"/>
    <property type="project" value="EnsemblMetazoa"/>
</dbReference>
<dbReference type="GO" id="GO:0030422">
    <property type="term" value="P:siRNA processing"/>
    <property type="evidence" value="ECO:0007669"/>
    <property type="project" value="EnsemblMetazoa"/>
</dbReference>
<accession>E3LY54</accession>
<dbReference type="GO" id="GO:0000184">
    <property type="term" value="P:nuclear-transcribed mRNA catabolic process, nonsense-mediated decay"/>
    <property type="evidence" value="ECO:0007669"/>
    <property type="project" value="EnsemblMetazoa"/>
</dbReference>
<proteinExistence type="predicted"/>
<dbReference type="SUPFAM" id="SSF48452">
    <property type="entry name" value="TPR-like"/>
    <property type="match status" value="1"/>
</dbReference>
<organism evidence="3">
    <name type="scientific">Caenorhabditis remanei</name>
    <name type="common">Caenorhabditis vulgaris</name>
    <dbReference type="NCBI Taxonomy" id="31234"/>
    <lineage>
        <taxon>Eukaryota</taxon>
        <taxon>Metazoa</taxon>
        <taxon>Ecdysozoa</taxon>
        <taxon>Nematoda</taxon>
        <taxon>Chromadorea</taxon>
        <taxon>Rhabditida</taxon>
        <taxon>Rhabditina</taxon>
        <taxon>Rhabditomorpha</taxon>
        <taxon>Rhabditoidea</taxon>
        <taxon>Rhabditidae</taxon>
        <taxon>Peloderinae</taxon>
        <taxon>Caenorhabditis</taxon>
    </lineage>
</organism>
<feature type="domain" description="PIN" evidence="1">
    <location>
        <begin position="433"/>
        <end position="550"/>
    </location>
</feature>
<dbReference type="EMBL" id="DS268418">
    <property type="protein sequence ID" value="EFO84958.1"/>
    <property type="molecule type" value="Genomic_DNA"/>
</dbReference>
<protein>
    <submittedName>
        <fullName evidence="2">CRE-SMG-5 protein</fullName>
    </submittedName>
</protein>
<gene>
    <name evidence="2" type="primary">Cre-smg-5</name>
    <name evidence="2" type="ORF">CRE_03762</name>
</gene>
<evidence type="ECO:0000259" key="1">
    <source>
        <dbReference type="SMART" id="SM00670"/>
    </source>
</evidence>
<dbReference type="SMART" id="SM00670">
    <property type="entry name" value="PINc"/>
    <property type="match status" value="1"/>
</dbReference>
<dbReference type="Proteomes" id="UP000008281">
    <property type="component" value="Unassembled WGS sequence"/>
</dbReference>
<name>E3LY54_CAERE</name>
<evidence type="ECO:0000313" key="2">
    <source>
        <dbReference type="EMBL" id="EFO84958.1"/>
    </source>
</evidence>
<reference evidence="2" key="1">
    <citation type="submission" date="2007-07" db="EMBL/GenBank/DDBJ databases">
        <title>PCAP assembly of the Caenorhabditis remanei genome.</title>
        <authorList>
            <consortium name="The Caenorhabditis remanei Sequencing Consortium"/>
            <person name="Wilson R.K."/>
        </authorList>
    </citation>
    <scope>NUCLEOTIDE SEQUENCE [LARGE SCALE GENOMIC DNA]</scope>
    <source>
        <strain evidence="2">PB4641</strain>
    </source>
</reference>
<sequence>MSEDAEKFKRYCQQLEKYGQTESVHSPVMALLRRKARKQLLSLMKQDIDCSSSINKLWIVGYYHPFQFFIRVRYKLQNTFKLTVYFQEDDNSMETVTLLTMFCGELQEMLFFTTKNEYSALWNLFIADLHRYMPDGEIQKLLAPGFYSRAIELDPRHGRAFHMLSVTLTGADYATKLKLMVLSQLAEIPHKKSSDLNDFLGKANGDKFLAEFCNWALNENPKRVDHQLAGLKLINQFKTEVESENDWPMILGVCRLVAKLAYKKFGYNQFLDCFDVISSFYLEYYSKSETTKSLLSEVILWICDVGEVFGSENPVKKEPYFLSLSVFAKAKWNELNDLVMDHINSLFASEHLLEDSSTPIPMINSSEPSIQILSQLVHNLLRIGHPTMELLKQKGQPLLRRINQTESKRMDIPIEALAEKISDLSNREDWRPVYVLMDTDTILNKTRFAHKIWDIDDFICILPSNVLDELDNQKMRNKAVRPVIRSLMELQAEGRIILKKCTDERHCAAQLVQSAKGSSEDHKNIVAFLCKKPEEEEPMEGVTFYEIKQFYTKYLE</sequence>
<dbReference type="FunCoup" id="E3LY54">
    <property type="interactions" value="1992"/>
</dbReference>
<dbReference type="InterPro" id="IPR002716">
    <property type="entry name" value="PIN_dom"/>
</dbReference>